<comment type="caution">
    <text evidence="2">The sequence shown here is derived from an EMBL/GenBank/DDBJ whole genome shotgun (WGS) entry which is preliminary data.</text>
</comment>
<protein>
    <recommendedName>
        <fullName evidence="4">Annexin</fullName>
    </recommendedName>
</protein>
<feature type="transmembrane region" description="Helical" evidence="1">
    <location>
        <begin position="22"/>
        <end position="41"/>
    </location>
</feature>
<accession>A0A2U2B6W8</accession>
<evidence type="ECO:0008006" key="4">
    <source>
        <dbReference type="Google" id="ProtNLM"/>
    </source>
</evidence>
<organism evidence="2 3">
    <name type="scientific">Marinilabilia rubra</name>
    <dbReference type="NCBI Taxonomy" id="2162893"/>
    <lineage>
        <taxon>Bacteria</taxon>
        <taxon>Pseudomonadati</taxon>
        <taxon>Bacteroidota</taxon>
        <taxon>Bacteroidia</taxon>
        <taxon>Marinilabiliales</taxon>
        <taxon>Marinilabiliaceae</taxon>
        <taxon>Marinilabilia</taxon>
    </lineage>
</organism>
<evidence type="ECO:0000313" key="3">
    <source>
        <dbReference type="Proteomes" id="UP000244956"/>
    </source>
</evidence>
<reference evidence="2 3" key="1">
    <citation type="submission" date="2018-05" db="EMBL/GenBank/DDBJ databases">
        <title>Marinilabilia rubrum sp. nov., isolated from saltern sediment.</title>
        <authorList>
            <person name="Zhang R."/>
        </authorList>
    </citation>
    <scope>NUCLEOTIDE SEQUENCE [LARGE SCALE GENOMIC DNA]</scope>
    <source>
        <strain evidence="2 3">WTE16</strain>
    </source>
</reference>
<dbReference type="GO" id="GO:0005544">
    <property type="term" value="F:calcium-dependent phospholipid binding"/>
    <property type="evidence" value="ECO:0007669"/>
    <property type="project" value="InterPro"/>
</dbReference>
<keyword evidence="1" id="KW-0812">Transmembrane</keyword>
<dbReference type="Proteomes" id="UP000244956">
    <property type="component" value="Unassembled WGS sequence"/>
</dbReference>
<keyword evidence="3" id="KW-1185">Reference proteome</keyword>
<keyword evidence="1" id="KW-1133">Transmembrane helix</keyword>
<keyword evidence="1" id="KW-0472">Membrane</keyword>
<dbReference type="AlphaFoldDB" id="A0A2U2B6W8"/>
<dbReference type="OrthoDB" id="1119470at2"/>
<evidence type="ECO:0000256" key="1">
    <source>
        <dbReference type="SAM" id="Phobius"/>
    </source>
</evidence>
<dbReference type="Gene3D" id="1.10.220.10">
    <property type="entry name" value="Annexin"/>
    <property type="match status" value="1"/>
</dbReference>
<sequence length="160" mass="17449">MNPLVAAAAVQAAPGIIDKSFSLMKVVFLTAITAGGGFFIYKKIKGNTKVTPGNNLSKLQISKTGLSYSDSEYGIMAQSLYLAMDGPGTDEETIFAILQSMRNRDDLLMLIKAFGIRRYGIVTSLWFGNDLNLVGWLNEELGSSDKAKVRSIFNNLNVPF</sequence>
<dbReference type="EMBL" id="QEWP01000011">
    <property type="protein sequence ID" value="PWD98805.1"/>
    <property type="molecule type" value="Genomic_DNA"/>
</dbReference>
<dbReference type="RefSeq" id="WP_109265066.1">
    <property type="nucleotide sequence ID" value="NZ_QEWP01000011.1"/>
</dbReference>
<gene>
    <name evidence="2" type="ORF">DDZ16_13785</name>
</gene>
<dbReference type="InterPro" id="IPR037104">
    <property type="entry name" value="Annexin_sf"/>
</dbReference>
<proteinExistence type="predicted"/>
<name>A0A2U2B6W8_9BACT</name>
<dbReference type="GO" id="GO:0005509">
    <property type="term" value="F:calcium ion binding"/>
    <property type="evidence" value="ECO:0007669"/>
    <property type="project" value="InterPro"/>
</dbReference>
<evidence type="ECO:0000313" key="2">
    <source>
        <dbReference type="EMBL" id="PWD98805.1"/>
    </source>
</evidence>